<dbReference type="Gene3D" id="3.40.50.1820">
    <property type="entry name" value="alpha/beta hydrolase"/>
    <property type="match status" value="1"/>
</dbReference>
<dbReference type="InterPro" id="IPR029058">
    <property type="entry name" value="AB_hydrolase_fold"/>
</dbReference>
<dbReference type="AlphaFoldDB" id="A0A645EWY3"/>
<comment type="caution">
    <text evidence="1">The sequence shown here is derived from an EMBL/GenBank/DDBJ whole genome shotgun (WGS) entry which is preliminary data.</text>
</comment>
<organism evidence="1">
    <name type="scientific">bioreactor metagenome</name>
    <dbReference type="NCBI Taxonomy" id="1076179"/>
    <lineage>
        <taxon>unclassified sequences</taxon>
        <taxon>metagenomes</taxon>
        <taxon>ecological metagenomes</taxon>
    </lineage>
</organism>
<reference evidence="1" key="1">
    <citation type="submission" date="2019-08" db="EMBL/GenBank/DDBJ databases">
        <authorList>
            <person name="Kucharzyk K."/>
            <person name="Murdoch R.W."/>
            <person name="Higgins S."/>
            <person name="Loffler F."/>
        </authorList>
    </citation>
    <scope>NUCLEOTIDE SEQUENCE</scope>
</reference>
<protein>
    <submittedName>
        <fullName evidence="1">Uncharacterized protein</fullName>
    </submittedName>
</protein>
<dbReference type="EMBL" id="VSSQ01052474">
    <property type="protein sequence ID" value="MPN06558.1"/>
    <property type="molecule type" value="Genomic_DNA"/>
</dbReference>
<evidence type="ECO:0000313" key="1">
    <source>
        <dbReference type="EMBL" id="MPN06558.1"/>
    </source>
</evidence>
<proteinExistence type="predicted"/>
<name>A0A645EWY3_9ZZZZ</name>
<sequence length="158" mass="18904">MLDGSLQYINLNKEIAEGKKLNKPLLNFRKGLNKYDERMKSFIEKNKDKFDGELFKDFIIREHYTIINQEEGQEQLMKYLDKYQSSIKLCNTEHMTFSDWFIVKKELKNNEMIPVEEAHNIINCVIVSFLDEFLCEINQEYTDILKSERYSNLKLLES</sequence>
<gene>
    <name evidence="1" type="ORF">SDC9_153814</name>
</gene>
<accession>A0A645EWY3</accession>